<feature type="transmembrane region" description="Helical" evidence="8">
    <location>
        <begin position="405"/>
        <end position="423"/>
    </location>
</feature>
<keyword evidence="2 8" id="KW-0812">Transmembrane</keyword>
<gene>
    <name evidence="13" type="primary">LOC116208294</name>
    <name evidence="10" type="ORF">CDL15_Pgr017246</name>
</gene>
<evidence type="ECO:0000256" key="8">
    <source>
        <dbReference type="SAM" id="Phobius"/>
    </source>
</evidence>
<feature type="transmembrane region" description="Helical" evidence="8">
    <location>
        <begin position="429"/>
        <end position="449"/>
    </location>
</feature>
<dbReference type="SMART" id="SM00248">
    <property type="entry name" value="ANK"/>
    <property type="match status" value="6"/>
</dbReference>
<feature type="repeat" description="ANK" evidence="7">
    <location>
        <begin position="69"/>
        <end position="91"/>
    </location>
</feature>
<dbReference type="InterPro" id="IPR026961">
    <property type="entry name" value="PGG_dom"/>
</dbReference>
<dbReference type="AlphaFoldDB" id="A0A218WRX5"/>
<feature type="domain" description="PGG" evidence="9">
    <location>
        <begin position="304"/>
        <end position="397"/>
    </location>
</feature>
<dbReference type="SUPFAM" id="SSF48403">
    <property type="entry name" value="Ankyrin repeat"/>
    <property type="match status" value="1"/>
</dbReference>
<dbReference type="Gene3D" id="1.25.40.20">
    <property type="entry name" value="Ankyrin repeat-containing domain"/>
    <property type="match status" value="1"/>
</dbReference>
<feature type="transmembrane region" description="Helical" evidence="8">
    <location>
        <begin position="372"/>
        <end position="393"/>
    </location>
</feature>
<evidence type="ECO:0000313" key="13">
    <source>
        <dbReference type="RefSeq" id="XP_031397514.1"/>
    </source>
</evidence>
<evidence type="ECO:0000256" key="1">
    <source>
        <dbReference type="ARBA" id="ARBA00004141"/>
    </source>
</evidence>
<dbReference type="InterPro" id="IPR036770">
    <property type="entry name" value="Ankyrin_rpt-contain_sf"/>
</dbReference>
<reference evidence="12" key="3">
    <citation type="journal article" date="2020" name="Plant Biotechnol. J.">
        <title>The pomegranate (Punica granatum L.) draft genome dissects genetic divergence between soft- and hard-seeded cultivars.</title>
        <authorList>
            <person name="Luo X."/>
            <person name="Li H."/>
            <person name="Wu Z."/>
            <person name="Yao W."/>
            <person name="Zhao P."/>
            <person name="Cao D."/>
            <person name="Yu H."/>
            <person name="Li K."/>
            <person name="Poudel K."/>
            <person name="Zhao D."/>
            <person name="Zhang F."/>
            <person name="Xia X."/>
            <person name="Chen L."/>
            <person name="Wang Q."/>
            <person name="Jing D."/>
            <person name="Cao S."/>
        </authorList>
    </citation>
    <scope>NUCLEOTIDE SEQUENCE [LARGE SCALE GENOMIC DNA]</scope>
</reference>
<name>A0A218WRX5_PUNGR</name>
<dbReference type="Pfam" id="PF12796">
    <property type="entry name" value="Ank_2"/>
    <property type="match status" value="1"/>
</dbReference>
<keyword evidence="12" id="KW-1185">Reference proteome</keyword>
<dbReference type="Proteomes" id="UP000197138">
    <property type="component" value="Unassembled WGS sequence"/>
</dbReference>
<protein>
    <submittedName>
        <fullName evidence="13">Ankyrin repeat-containing protein BDA1-like</fullName>
    </submittedName>
</protein>
<reference evidence="11" key="1">
    <citation type="journal article" date="2017" name="Plant J.">
        <title>The pomegranate (Punica granatum L.) genome and the genomics of punicalagin biosynthesis.</title>
        <authorList>
            <person name="Qin G."/>
            <person name="Xu C."/>
            <person name="Ming R."/>
            <person name="Tang H."/>
            <person name="Guyot R."/>
            <person name="Kramer E.M."/>
            <person name="Hu Y."/>
            <person name="Yi X."/>
            <person name="Qi Y."/>
            <person name="Xu X."/>
            <person name="Gao Z."/>
            <person name="Pan H."/>
            <person name="Jian J."/>
            <person name="Tian Y."/>
            <person name="Yue Z."/>
            <person name="Xu Y."/>
        </authorList>
    </citation>
    <scope>NUCLEOTIDE SEQUENCE [LARGE SCALE GENOMIC DNA]</scope>
    <source>
        <strain evidence="11">cv. Dabenzi</strain>
    </source>
</reference>
<dbReference type="PANTHER" id="PTHR24186:SF56">
    <property type="entry name" value="PGG DOMAIN-CONTAINING PROTEIN"/>
    <property type="match status" value="1"/>
</dbReference>
<evidence type="ECO:0000313" key="11">
    <source>
        <dbReference type="Proteomes" id="UP000197138"/>
    </source>
</evidence>
<evidence type="ECO:0000259" key="9">
    <source>
        <dbReference type="Pfam" id="PF13962"/>
    </source>
</evidence>
<dbReference type="GO" id="GO:0005886">
    <property type="term" value="C:plasma membrane"/>
    <property type="evidence" value="ECO:0007669"/>
    <property type="project" value="TreeGrafter"/>
</dbReference>
<evidence type="ECO:0000256" key="4">
    <source>
        <dbReference type="ARBA" id="ARBA00022989"/>
    </source>
</evidence>
<comment type="subcellular location">
    <subcellularLocation>
        <location evidence="1">Membrane</location>
        <topology evidence="1">Multi-pass membrane protein</topology>
    </subcellularLocation>
</comment>
<dbReference type="PANTHER" id="PTHR24186">
    <property type="entry name" value="PROTEIN PHOSPHATASE 1 REGULATORY SUBUNIT"/>
    <property type="match status" value="1"/>
</dbReference>
<dbReference type="InterPro" id="IPR002110">
    <property type="entry name" value="Ankyrin_rpt"/>
</dbReference>
<reference evidence="10" key="2">
    <citation type="submission" date="2017-06" db="EMBL/GenBank/DDBJ databases">
        <title>The pomegranate genome and the genomics of punicalagin biosynthesis.</title>
        <authorList>
            <person name="Xu C."/>
        </authorList>
    </citation>
    <scope>NUCLEOTIDE SEQUENCE [LARGE SCALE GENOMIC DNA]</scope>
    <source>
        <tissue evidence="10">Fresh leaf</tissue>
    </source>
</reference>
<keyword evidence="5 7" id="KW-0040">ANK repeat</keyword>
<evidence type="ECO:0000313" key="10">
    <source>
        <dbReference type="EMBL" id="OWM75120.1"/>
    </source>
</evidence>
<dbReference type="Pfam" id="PF00023">
    <property type="entry name" value="Ank"/>
    <property type="match status" value="1"/>
</dbReference>
<keyword evidence="6 8" id="KW-0472">Membrane</keyword>
<reference evidence="13" key="4">
    <citation type="submission" date="2025-04" db="UniProtKB">
        <authorList>
            <consortium name="RefSeq"/>
        </authorList>
    </citation>
    <scope>IDENTIFICATION</scope>
    <source>
        <tissue evidence="13">Leaf</tissue>
    </source>
</reference>
<evidence type="ECO:0000256" key="7">
    <source>
        <dbReference type="PROSITE-ProRule" id="PRU00023"/>
    </source>
</evidence>
<dbReference type="EMBL" id="MTKT01003402">
    <property type="protein sequence ID" value="OWM75120.1"/>
    <property type="molecule type" value="Genomic_DNA"/>
</dbReference>
<evidence type="ECO:0000256" key="6">
    <source>
        <dbReference type="ARBA" id="ARBA00023136"/>
    </source>
</evidence>
<evidence type="ECO:0000256" key="2">
    <source>
        <dbReference type="ARBA" id="ARBA00022692"/>
    </source>
</evidence>
<dbReference type="Pfam" id="PF13962">
    <property type="entry name" value="PGG"/>
    <property type="match status" value="1"/>
</dbReference>
<accession>A0A218WRX5</accession>
<evidence type="ECO:0000256" key="5">
    <source>
        <dbReference type="ARBA" id="ARBA00023043"/>
    </source>
</evidence>
<evidence type="ECO:0000256" key="3">
    <source>
        <dbReference type="ARBA" id="ARBA00022737"/>
    </source>
</evidence>
<dbReference type="RefSeq" id="XP_031397514.1">
    <property type="nucleotide sequence ID" value="XM_031541654.1"/>
</dbReference>
<dbReference type="OrthoDB" id="674805at2759"/>
<dbReference type="GeneID" id="116208294"/>
<proteinExistence type="predicted"/>
<evidence type="ECO:0000313" key="12">
    <source>
        <dbReference type="Proteomes" id="UP000515151"/>
    </source>
</evidence>
<organism evidence="10 11">
    <name type="scientific">Punica granatum</name>
    <name type="common">Pomegranate</name>
    <dbReference type="NCBI Taxonomy" id="22663"/>
    <lineage>
        <taxon>Eukaryota</taxon>
        <taxon>Viridiplantae</taxon>
        <taxon>Streptophyta</taxon>
        <taxon>Embryophyta</taxon>
        <taxon>Tracheophyta</taxon>
        <taxon>Spermatophyta</taxon>
        <taxon>Magnoliopsida</taxon>
        <taxon>eudicotyledons</taxon>
        <taxon>Gunneridae</taxon>
        <taxon>Pentapetalae</taxon>
        <taxon>rosids</taxon>
        <taxon>malvids</taxon>
        <taxon>Myrtales</taxon>
        <taxon>Lythraceae</taxon>
        <taxon>Punica</taxon>
    </lineage>
</organism>
<dbReference type="Proteomes" id="UP000515151">
    <property type="component" value="Chromosome 5"/>
</dbReference>
<keyword evidence="3" id="KW-0677">Repeat</keyword>
<dbReference type="PROSITE" id="PS50088">
    <property type="entry name" value="ANK_REPEAT"/>
    <property type="match status" value="1"/>
</dbReference>
<dbReference type="PROSITE" id="PS50297">
    <property type="entry name" value="ANK_REP_REGION"/>
    <property type="match status" value="1"/>
</dbReference>
<keyword evidence="4 8" id="KW-1133">Transmembrane helix</keyword>
<sequence>MGTRLSEAARTGNIEYLHYLVQNDPLILETAALEVGQTPLHVAALAGQVGFAHEILKLRPELAEEMNPDGLTPLHIASAKGNLEMVRELLKLSPQLCLSKGKERRIPLHYAALKGRAEVLKELLSACPESIEEVTARGETTLHLAVKSRQFEIFTLLVEELKCTNRVSILNRKDVQGNTVLHIAVSARQYEVVDFILNGKTVNKELVEVNAVNQMGLTALDALSVFTSEAGDKEIGDILILAGATSMRIATESPEDRTSDTPSNNCPRTRTGMWWQRVIYYLKCDSNKWFEYFKFKKDRDSPDDVRTALLVVAALITTATYQAVLQPPGGLWQDNLGGPVSSTTNNTTSDEIFTKPHKAGQAILGNLNPVSYILFLVFNSLGFFAAIQMIMYLTTRFPLQLELRIALYALIATYDTAMGALTPNTFFNFFFVGLSIILPILMAVLSEWLRK</sequence>